<dbReference type="InterPro" id="IPR032979">
    <property type="entry name" value="ENGase"/>
</dbReference>
<dbReference type="RefSeq" id="WP_115849359.1">
    <property type="nucleotide sequence ID" value="NZ_QTUC01000001.1"/>
</dbReference>
<reference evidence="4 5" key="1">
    <citation type="submission" date="2018-08" db="EMBL/GenBank/DDBJ databases">
        <title>Sequencing the genomes of 1000 actinobacteria strains.</title>
        <authorList>
            <person name="Klenk H.-P."/>
        </authorList>
    </citation>
    <scope>NUCLEOTIDE SEQUENCE [LARGE SCALE GENOMIC DNA]</scope>
    <source>
        <strain evidence="4 5">DSM 22891</strain>
    </source>
</reference>
<feature type="domain" description="Cytosolic endo-beta-N-acetylglucosaminidase TIM barrel" evidence="2">
    <location>
        <begin position="126"/>
        <end position="444"/>
    </location>
</feature>
<feature type="region of interest" description="Disordered" evidence="1">
    <location>
        <begin position="390"/>
        <end position="413"/>
    </location>
</feature>
<feature type="domain" description="Endo-beta-N-acetylglucosaminidase D-like D2" evidence="3">
    <location>
        <begin position="657"/>
        <end position="733"/>
    </location>
</feature>
<gene>
    <name evidence="4" type="ORF">DFJ64_0985</name>
</gene>
<organism evidence="4 5">
    <name type="scientific">Thermasporomyces composti</name>
    <dbReference type="NCBI Taxonomy" id="696763"/>
    <lineage>
        <taxon>Bacteria</taxon>
        <taxon>Bacillati</taxon>
        <taxon>Actinomycetota</taxon>
        <taxon>Actinomycetes</taxon>
        <taxon>Propionibacteriales</taxon>
        <taxon>Nocardioidaceae</taxon>
        <taxon>Thermasporomyces</taxon>
    </lineage>
</organism>
<dbReference type="AlphaFoldDB" id="A0A3D9V4I3"/>
<dbReference type="InterPro" id="IPR013783">
    <property type="entry name" value="Ig-like_fold"/>
</dbReference>
<dbReference type="PANTHER" id="PTHR13246">
    <property type="entry name" value="ENDO BETA N-ACETYLGLUCOSAMINIDASE"/>
    <property type="match status" value="1"/>
</dbReference>
<dbReference type="Gene3D" id="3.20.20.80">
    <property type="entry name" value="Glycosidases"/>
    <property type="match status" value="1"/>
</dbReference>
<dbReference type="InterPro" id="IPR006311">
    <property type="entry name" value="TAT_signal"/>
</dbReference>
<dbReference type="GO" id="GO:0005975">
    <property type="term" value="P:carbohydrate metabolic process"/>
    <property type="evidence" value="ECO:0007669"/>
    <property type="project" value="UniProtKB-ARBA"/>
</dbReference>
<dbReference type="InterPro" id="IPR054110">
    <property type="entry name" value="EndoD-like_D2"/>
</dbReference>
<evidence type="ECO:0000313" key="5">
    <source>
        <dbReference type="Proteomes" id="UP000256485"/>
    </source>
</evidence>
<dbReference type="Gene3D" id="2.60.40.10">
    <property type="entry name" value="Immunoglobulins"/>
    <property type="match status" value="1"/>
</dbReference>
<evidence type="ECO:0000259" key="2">
    <source>
        <dbReference type="Pfam" id="PF03644"/>
    </source>
</evidence>
<dbReference type="GO" id="GO:0033925">
    <property type="term" value="F:mannosyl-glycoprotein endo-beta-N-acetylglucosaminidase activity"/>
    <property type="evidence" value="ECO:0007669"/>
    <property type="project" value="InterPro"/>
</dbReference>
<dbReference type="Pfam" id="PF03644">
    <property type="entry name" value="Glyco_hydro_85"/>
    <property type="match status" value="1"/>
</dbReference>
<dbReference type="PANTHER" id="PTHR13246:SF1">
    <property type="entry name" value="CYTOSOLIC ENDO-BETA-N-ACETYLGLUCOSAMINIDASE"/>
    <property type="match status" value="1"/>
</dbReference>
<evidence type="ECO:0000259" key="3">
    <source>
        <dbReference type="Pfam" id="PF21910"/>
    </source>
</evidence>
<evidence type="ECO:0000313" key="4">
    <source>
        <dbReference type="EMBL" id="REF35603.1"/>
    </source>
</evidence>
<name>A0A3D9V4I3_THECX</name>
<sequence length="734" mass="81965">MTTGGAIDRRAFLAVAGGVVGAVAADLAQPGAREQGVGARAAWAAERPPVGIPFMHGYDAPAIKAWSPETDPYAKYFRSRVPLARRIPSFRPTQANPDLDDRPRLMTLANDYMEAENFVLAHRYGYTFEAYALRFWQYLDMMGSWHGLPVYGDAGKDEPRFGTVNLPNPAWTDAAHRNGVKSLGCWFWPRPEDFAEFVERRPDGSFPVAEKLVEMAVYFGFDGYFINQEGQVTPEQAEALHEMLGFMARIAPEGFHIQWYDALTTDGRVRYQNEFNEVNAPWVVADGTRVCSSIFLNYWWSEERLQRSHDYAVALGLDPYEVVFAGTEAGLNNFSQPYDPRWIFPEAGEPRTSWAFLGTEFPWRIAPGEDRSTVEAQRPVYVLERQWWSGPKQDPSRTGRSLPPTGEDKHNPERWDGVAHTIVEKSVIGSYPFVTRFNAGTGLRFFIEGTLVGRRPWFNIGIQDILPTWQWWVRSADDGGPATNLSVDYDYEVAYDGGTSLLVAGSLAAGEPVELRLFKTWLPVHADAEAALTVLTGNPADVEQAGETASDTEPPGTGHAARLRLGLTFADQPDQVTWLDLPDSASAGWRRVSVPLARYAGRTIAAISLGFQSPVAVEDYALRVGELRLTRRSDAVGRPPRPPRGFVVEQAHVVDDVATVFLAWQLASENVWYYDIFRRLPGGAREWLGRVFDEVYVVPGIERRPGEVDTTLELVAVSPSGVPSRPARARFSWR</sequence>
<dbReference type="PROSITE" id="PS51318">
    <property type="entry name" value="TAT"/>
    <property type="match status" value="1"/>
</dbReference>
<dbReference type="InterPro" id="IPR005201">
    <property type="entry name" value="TIM_ENGase"/>
</dbReference>
<comment type="caution">
    <text evidence="4">The sequence shown here is derived from an EMBL/GenBank/DDBJ whole genome shotgun (WGS) entry which is preliminary data.</text>
</comment>
<evidence type="ECO:0000256" key="1">
    <source>
        <dbReference type="SAM" id="MobiDB-lite"/>
    </source>
</evidence>
<dbReference type="OrthoDB" id="1089471at2"/>
<dbReference type="Proteomes" id="UP000256485">
    <property type="component" value="Unassembled WGS sequence"/>
</dbReference>
<accession>A0A3D9V4I3</accession>
<dbReference type="EMBL" id="QTUC01000001">
    <property type="protein sequence ID" value="REF35603.1"/>
    <property type="molecule type" value="Genomic_DNA"/>
</dbReference>
<dbReference type="Gene3D" id="2.60.120.260">
    <property type="entry name" value="Galactose-binding domain-like"/>
    <property type="match status" value="1"/>
</dbReference>
<dbReference type="Pfam" id="PF21910">
    <property type="entry name" value="GH85_C"/>
    <property type="match status" value="1"/>
</dbReference>
<dbReference type="GO" id="GO:0005829">
    <property type="term" value="C:cytosol"/>
    <property type="evidence" value="ECO:0007669"/>
    <property type="project" value="UniProtKB-SubCell"/>
</dbReference>
<protein>
    <submittedName>
        <fullName evidence="4">Endo-beta-N-acetylglucosaminidase D</fullName>
    </submittedName>
</protein>
<keyword evidence="5" id="KW-1185">Reference proteome</keyword>
<proteinExistence type="predicted"/>